<dbReference type="Proteomes" id="UP001501207">
    <property type="component" value="Unassembled WGS sequence"/>
</dbReference>
<organism evidence="9 10">
    <name type="scientific">Compostibacter hankyongensis</name>
    <dbReference type="NCBI Taxonomy" id="1007089"/>
    <lineage>
        <taxon>Bacteria</taxon>
        <taxon>Pseudomonadati</taxon>
        <taxon>Bacteroidota</taxon>
        <taxon>Chitinophagia</taxon>
        <taxon>Chitinophagales</taxon>
        <taxon>Chitinophagaceae</taxon>
        <taxon>Compostibacter</taxon>
    </lineage>
</organism>
<feature type="binding site" evidence="8">
    <location>
        <begin position="189"/>
        <end position="192"/>
    </location>
    <ligand>
        <name>ATP</name>
        <dbReference type="ChEBI" id="CHEBI:30616"/>
    </ligand>
</feature>
<comment type="subunit">
    <text evidence="8">Homodimer.</text>
</comment>
<feature type="binding site" evidence="8">
    <location>
        <begin position="30"/>
        <end position="37"/>
    </location>
    <ligand>
        <name>ATP</name>
        <dbReference type="ChEBI" id="CHEBI:30616"/>
    </ligand>
</feature>
<comment type="caution">
    <text evidence="9">The sequence shown here is derived from an EMBL/GenBank/DDBJ whole genome shotgun (WGS) entry which is preliminary data.</text>
</comment>
<comment type="similarity">
    <text evidence="2 8">Belongs to the pantothenate synthetase family.</text>
</comment>
<keyword evidence="5 8" id="KW-0547">Nucleotide-binding</keyword>
<dbReference type="GO" id="GO:0016874">
    <property type="term" value="F:ligase activity"/>
    <property type="evidence" value="ECO:0007669"/>
    <property type="project" value="UniProtKB-KW"/>
</dbReference>
<name>A0ABP8FKU7_9BACT</name>
<feature type="active site" description="Proton donor" evidence="8">
    <location>
        <position position="37"/>
    </location>
</feature>
<comment type="subcellular location">
    <subcellularLocation>
        <location evidence="8">Cytoplasm</location>
    </subcellularLocation>
</comment>
<evidence type="ECO:0000256" key="2">
    <source>
        <dbReference type="ARBA" id="ARBA00009256"/>
    </source>
</evidence>
<feature type="binding site" evidence="8">
    <location>
        <position position="61"/>
    </location>
    <ligand>
        <name>beta-alanine</name>
        <dbReference type="ChEBI" id="CHEBI:57966"/>
    </ligand>
</feature>
<dbReference type="Pfam" id="PF02569">
    <property type="entry name" value="Pantoate_ligase"/>
    <property type="match status" value="1"/>
</dbReference>
<evidence type="ECO:0000256" key="5">
    <source>
        <dbReference type="ARBA" id="ARBA00022741"/>
    </source>
</evidence>
<evidence type="ECO:0000256" key="1">
    <source>
        <dbReference type="ARBA" id="ARBA00004990"/>
    </source>
</evidence>
<sequence>MLLFHQSSPLQSWLARQRDGEARVGFVPTMGALHEGHLSLVRAAREKAEIVVCSIFVNPTQFNDPADFEHYPVTLDQDIALLADAGADAVFLPDVAVMYPEGLEAAKKHSPYDFGRLEKILEGKYRPGHFQGVGQVMHRLLDIVQPDLLFMGQKDYQQCMVISRLINLLNIKVKLITCPTLREPGGLAMSSRNRRLSPEQRRQAVLIHDVLQDVKKHIADTAPPVLCRRASGRLEAAGFEVDYVAIADAETLEPLEERQARPMIALIAAKTGNVRLIDNMRLD</sequence>
<dbReference type="CDD" id="cd00560">
    <property type="entry name" value="PanC"/>
    <property type="match status" value="1"/>
</dbReference>
<gene>
    <name evidence="8 9" type="primary">panC</name>
    <name evidence="9" type="ORF">GCM10023143_11810</name>
</gene>
<dbReference type="PANTHER" id="PTHR21299:SF1">
    <property type="entry name" value="PANTOATE--BETA-ALANINE LIGASE"/>
    <property type="match status" value="1"/>
</dbReference>
<dbReference type="InterPro" id="IPR003721">
    <property type="entry name" value="Pantoate_ligase"/>
</dbReference>
<dbReference type="Gene3D" id="3.40.50.620">
    <property type="entry name" value="HUPs"/>
    <property type="match status" value="1"/>
</dbReference>
<evidence type="ECO:0000256" key="4">
    <source>
        <dbReference type="ARBA" id="ARBA00022655"/>
    </source>
</evidence>
<keyword evidence="8" id="KW-0963">Cytoplasm</keyword>
<evidence type="ECO:0000256" key="7">
    <source>
        <dbReference type="ARBA" id="ARBA00048258"/>
    </source>
</evidence>
<evidence type="ECO:0000256" key="6">
    <source>
        <dbReference type="ARBA" id="ARBA00022840"/>
    </source>
</evidence>
<dbReference type="PANTHER" id="PTHR21299">
    <property type="entry name" value="CYTIDYLATE KINASE/PANTOATE-BETA-ALANINE LIGASE"/>
    <property type="match status" value="1"/>
</dbReference>
<dbReference type="HAMAP" id="MF_00158">
    <property type="entry name" value="PanC"/>
    <property type="match status" value="1"/>
</dbReference>
<dbReference type="RefSeq" id="WP_344976968.1">
    <property type="nucleotide sequence ID" value="NZ_BAABFN010000002.1"/>
</dbReference>
<dbReference type="InterPro" id="IPR042176">
    <property type="entry name" value="Pantoate_ligase_C"/>
</dbReference>
<dbReference type="InterPro" id="IPR004821">
    <property type="entry name" value="Cyt_trans-like"/>
</dbReference>
<dbReference type="NCBIfam" id="TIGR00125">
    <property type="entry name" value="cyt_tran_rel"/>
    <property type="match status" value="1"/>
</dbReference>
<accession>A0ABP8FKU7</accession>
<dbReference type="Gene3D" id="3.30.1300.10">
    <property type="entry name" value="Pantoate-beta-alanine ligase, C-terminal domain"/>
    <property type="match status" value="1"/>
</dbReference>
<dbReference type="InterPro" id="IPR014729">
    <property type="entry name" value="Rossmann-like_a/b/a_fold"/>
</dbReference>
<feature type="binding site" evidence="8">
    <location>
        <position position="181"/>
    </location>
    <ligand>
        <name>ATP</name>
        <dbReference type="ChEBI" id="CHEBI:30616"/>
    </ligand>
</feature>
<reference evidence="10" key="1">
    <citation type="journal article" date="2019" name="Int. J. Syst. Evol. Microbiol.">
        <title>The Global Catalogue of Microorganisms (GCM) 10K type strain sequencing project: providing services to taxonomists for standard genome sequencing and annotation.</title>
        <authorList>
            <consortium name="The Broad Institute Genomics Platform"/>
            <consortium name="The Broad Institute Genome Sequencing Center for Infectious Disease"/>
            <person name="Wu L."/>
            <person name="Ma J."/>
        </authorList>
    </citation>
    <scope>NUCLEOTIDE SEQUENCE [LARGE SCALE GENOMIC DNA]</scope>
    <source>
        <strain evidence="10">JCM 17664</strain>
    </source>
</reference>
<evidence type="ECO:0000256" key="3">
    <source>
        <dbReference type="ARBA" id="ARBA00022598"/>
    </source>
</evidence>
<evidence type="ECO:0000256" key="8">
    <source>
        <dbReference type="HAMAP-Rule" id="MF_00158"/>
    </source>
</evidence>
<keyword evidence="6 8" id="KW-0067">ATP-binding</keyword>
<comment type="function">
    <text evidence="8">Catalyzes the condensation of pantoate with beta-alanine in an ATP-dependent reaction via a pantoyl-adenylate intermediate.</text>
</comment>
<dbReference type="NCBIfam" id="TIGR00018">
    <property type="entry name" value="panC"/>
    <property type="match status" value="1"/>
</dbReference>
<dbReference type="SUPFAM" id="SSF52374">
    <property type="entry name" value="Nucleotidylyl transferase"/>
    <property type="match status" value="1"/>
</dbReference>
<feature type="binding site" evidence="8">
    <location>
        <position position="158"/>
    </location>
    <ligand>
        <name>(R)-pantoate</name>
        <dbReference type="ChEBI" id="CHEBI:15980"/>
    </ligand>
</feature>
<comment type="pathway">
    <text evidence="1 8">Cofactor biosynthesis; (R)-pantothenate biosynthesis; (R)-pantothenate from (R)-pantoate and beta-alanine: step 1/1.</text>
</comment>
<keyword evidence="3 8" id="KW-0436">Ligase</keyword>
<comment type="miscellaneous">
    <text evidence="8">The reaction proceeds by a bi uni uni bi ping pong mechanism.</text>
</comment>
<dbReference type="EC" id="6.3.2.1" evidence="8"/>
<feature type="binding site" evidence="8">
    <location>
        <position position="61"/>
    </location>
    <ligand>
        <name>(R)-pantoate</name>
        <dbReference type="ChEBI" id="CHEBI:15980"/>
    </ligand>
</feature>
<feature type="binding site" evidence="8">
    <location>
        <begin position="152"/>
        <end position="155"/>
    </location>
    <ligand>
        <name>ATP</name>
        <dbReference type="ChEBI" id="CHEBI:30616"/>
    </ligand>
</feature>
<dbReference type="EMBL" id="BAABFN010000002">
    <property type="protein sequence ID" value="GAA4306105.1"/>
    <property type="molecule type" value="Genomic_DNA"/>
</dbReference>
<protein>
    <recommendedName>
        <fullName evidence="8">Pantothenate synthetase</fullName>
        <shortName evidence="8">PS</shortName>
        <ecNumber evidence="8">6.3.2.1</ecNumber>
    </recommendedName>
    <alternativeName>
        <fullName evidence="8">Pantoate--beta-alanine ligase</fullName>
    </alternativeName>
    <alternativeName>
        <fullName evidence="8">Pantoate-activating enzyme</fullName>
    </alternativeName>
</protein>
<evidence type="ECO:0000313" key="9">
    <source>
        <dbReference type="EMBL" id="GAA4306105.1"/>
    </source>
</evidence>
<comment type="catalytic activity">
    <reaction evidence="7 8">
        <text>(R)-pantoate + beta-alanine + ATP = (R)-pantothenate + AMP + diphosphate + H(+)</text>
        <dbReference type="Rhea" id="RHEA:10912"/>
        <dbReference type="ChEBI" id="CHEBI:15378"/>
        <dbReference type="ChEBI" id="CHEBI:15980"/>
        <dbReference type="ChEBI" id="CHEBI:29032"/>
        <dbReference type="ChEBI" id="CHEBI:30616"/>
        <dbReference type="ChEBI" id="CHEBI:33019"/>
        <dbReference type="ChEBI" id="CHEBI:57966"/>
        <dbReference type="ChEBI" id="CHEBI:456215"/>
        <dbReference type="EC" id="6.3.2.1"/>
    </reaction>
</comment>
<evidence type="ECO:0000313" key="10">
    <source>
        <dbReference type="Proteomes" id="UP001501207"/>
    </source>
</evidence>
<proteinExistence type="inferred from homology"/>
<keyword evidence="4 8" id="KW-0566">Pantothenate biosynthesis</keyword>
<keyword evidence="10" id="KW-1185">Reference proteome</keyword>